<dbReference type="AlphaFoldDB" id="A0A2W0CEV4"/>
<dbReference type="Gene3D" id="1.10.8.500">
    <property type="entry name" value="HAMP domain in histidine kinase"/>
    <property type="match status" value="1"/>
</dbReference>
<keyword evidence="13" id="KW-0808">Transferase</keyword>
<evidence type="ECO:0000256" key="5">
    <source>
        <dbReference type="ARBA" id="ARBA00022989"/>
    </source>
</evidence>
<dbReference type="SUPFAM" id="SSF103190">
    <property type="entry name" value="Sensory domain-like"/>
    <property type="match status" value="1"/>
</dbReference>
<dbReference type="GO" id="GO:0005886">
    <property type="term" value="C:plasma membrane"/>
    <property type="evidence" value="ECO:0007669"/>
    <property type="project" value="UniProtKB-SubCell"/>
</dbReference>
<evidence type="ECO:0000313" key="13">
    <source>
        <dbReference type="EMBL" id="PYY30574.1"/>
    </source>
</evidence>
<keyword evidence="4 10" id="KW-0812">Transmembrane</keyword>
<dbReference type="GO" id="GO:0006935">
    <property type="term" value="P:chemotaxis"/>
    <property type="evidence" value="ECO:0007669"/>
    <property type="project" value="UniProtKB-KW"/>
</dbReference>
<evidence type="ECO:0000313" key="14">
    <source>
        <dbReference type="Proteomes" id="UP000247459"/>
    </source>
</evidence>
<evidence type="ECO:0000256" key="8">
    <source>
        <dbReference type="ARBA" id="ARBA00029447"/>
    </source>
</evidence>
<dbReference type="PANTHER" id="PTHR32089">
    <property type="entry name" value="METHYL-ACCEPTING CHEMOTAXIS PROTEIN MCPB"/>
    <property type="match status" value="1"/>
</dbReference>
<dbReference type="GO" id="GO:0007165">
    <property type="term" value="P:signal transduction"/>
    <property type="evidence" value="ECO:0007669"/>
    <property type="project" value="UniProtKB-KW"/>
</dbReference>
<evidence type="ECO:0000256" key="10">
    <source>
        <dbReference type="SAM" id="Phobius"/>
    </source>
</evidence>
<dbReference type="CDD" id="cd12912">
    <property type="entry name" value="PDC2_MCP_like"/>
    <property type="match status" value="1"/>
</dbReference>
<dbReference type="Gene3D" id="1.10.287.950">
    <property type="entry name" value="Methyl-accepting chemotaxis protein"/>
    <property type="match status" value="1"/>
</dbReference>
<feature type="transmembrane region" description="Helical" evidence="10">
    <location>
        <begin position="7"/>
        <end position="30"/>
    </location>
</feature>
<evidence type="ECO:0000256" key="9">
    <source>
        <dbReference type="PROSITE-ProRule" id="PRU00284"/>
    </source>
</evidence>
<dbReference type="Pfam" id="PF00015">
    <property type="entry name" value="MCPsignal"/>
    <property type="match status" value="1"/>
</dbReference>
<dbReference type="InterPro" id="IPR004089">
    <property type="entry name" value="MCPsignal_dom"/>
</dbReference>
<reference evidence="13 14" key="1">
    <citation type="submission" date="2018-01" db="EMBL/GenBank/DDBJ databases">
        <title>Genome sequence of the PGP bacterium Paenibacillus illinoisensis E3.</title>
        <authorList>
            <person name="Rolli E."/>
            <person name="Marasco R."/>
            <person name="Bessem C."/>
            <person name="Michoud G."/>
            <person name="Gaiarsa S."/>
            <person name="Borin S."/>
            <person name="Daffonchio D."/>
        </authorList>
    </citation>
    <scope>NUCLEOTIDE SEQUENCE [LARGE SCALE GENOMIC DNA]</scope>
    <source>
        <strain evidence="13 14">E3</strain>
    </source>
</reference>
<dbReference type="InterPro" id="IPR029151">
    <property type="entry name" value="Sensor-like_sf"/>
</dbReference>
<name>A0A2W0CEV4_9BACL</name>
<sequence length="659" mass="70357">MTLKAKVIVIVTAICILLAAPLSYIALLVIEKQATESVDNQLQSTVQYAAAEVNGWAIAQAKVIETLGKVIEDTVPLNEIGMDHLQAFQLPSNKENIATIYFGLEDGTYMDGAGFIPDATFDARERPWYVQTKASNELTYSDAYVTKAGVQSIFIGVPLHDADGNFQGAIAENIALDSIKNEINSIQTENGFTFLLDQAGVVLSHPNQELLNTPLADQSDYTDIVGTMLKEPSGLSEYTYNNDRQLIYYEKIPNTNWIVATSISKAAALAEFTKTRTLYLAFIVVFTLILAALAYFFALKTIKPLLAMKNSAKQLAAGDLTVQVAVKGKDEIAQLGSSFNEMSASLRSLIGKVDQSAQQVQASSQTMFKDASGSNEIAGQISTVIEEIAKGAGEQAESIQAGAEMVSGINGIIDQITDEARQASETILDVNHAMESGQSAIARQSDLSQAGQESTSRVETSNELLLSKIGEISAITGSIQNIAAQTNLLALNASIEAARAGEHGRGFAVVAGEVRKLAEQSSHSVAEIDQLLNDLNAAGKQSAAELEQFRLNSSDQLDSMAETSASFDLIRGSVDEIIHKISSITSGMNEIKSGAAQVSDVITGLAAVAEESAASTEEAASSTMEQSLSISNISETAKALSDHADQLLREVSRFNTEDK</sequence>
<keyword evidence="7 9" id="KW-0807">Transducer</keyword>
<dbReference type="SMART" id="SM00304">
    <property type="entry name" value="HAMP"/>
    <property type="match status" value="1"/>
</dbReference>
<comment type="similarity">
    <text evidence="8">Belongs to the methyl-accepting chemotaxis (MCP) protein family.</text>
</comment>
<keyword evidence="2" id="KW-1003">Cell membrane</keyword>
<dbReference type="OrthoDB" id="243053at2"/>
<protein>
    <submittedName>
        <fullName evidence="13">Histidine kinase hamp region</fullName>
    </submittedName>
</protein>
<evidence type="ECO:0000256" key="7">
    <source>
        <dbReference type="ARBA" id="ARBA00023224"/>
    </source>
</evidence>
<feature type="domain" description="Methyl-accepting transducer" evidence="11">
    <location>
        <begin position="370"/>
        <end position="620"/>
    </location>
</feature>
<dbReference type="PANTHER" id="PTHR32089:SF112">
    <property type="entry name" value="LYSOZYME-LIKE PROTEIN-RELATED"/>
    <property type="match status" value="1"/>
</dbReference>
<evidence type="ECO:0000256" key="4">
    <source>
        <dbReference type="ARBA" id="ARBA00022692"/>
    </source>
</evidence>
<organism evidence="13 14">
    <name type="scientific">Paenibacillus illinoisensis</name>
    <dbReference type="NCBI Taxonomy" id="59845"/>
    <lineage>
        <taxon>Bacteria</taxon>
        <taxon>Bacillati</taxon>
        <taxon>Bacillota</taxon>
        <taxon>Bacilli</taxon>
        <taxon>Bacillales</taxon>
        <taxon>Paenibacillaceae</taxon>
        <taxon>Paenibacillus</taxon>
    </lineage>
</organism>
<dbReference type="PROSITE" id="PS50111">
    <property type="entry name" value="CHEMOTAXIS_TRANSDUC_2"/>
    <property type="match status" value="1"/>
</dbReference>
<evidence type="ECO:0000256" key="1">
    <source>
        <dbReference type="ARBA" id="ARBA00004651"/>
    </source>
</evidence>
<dbReference type="PROSITE" id="PS50885">
    <property type="entry name" value="HAMP"/>
    <property type="match status" value="1"/>
</dbReference>
<dbReference type="EMBL" id="PRLG01000008">
    <property type="protein sequence ID" value="PYY30574.1"/>
    <property type="molecule type" value="Genomic_DNA"/>
</dbReference>
<feature type="domain" description="HAMP" evidence="12">
    <location>
        <begin position="299"/>
        <end position="351"/>
    </location>
</feature>
<evidence type="ECO:0000256" key="6">
    <source>
        <dbReference type="ARBA" id="ARBA00023136"/>
    </source>
</evidence>
<dbReference type="GO" id="GO:0016301">
    <property type="term" value="F:kinase activity"/>
    <property type="evidence" value="ECO:0007669"/>
    <property type="project" value="UniProtKB-KW"/>
</dbReference>
<dbReference type="Pfam" id="PF00672">
    <property type="entry name" value="HAMP"/>
    <property type="match status" value="1"/>
</dbReference>
<dbReference type="RefSeq" id="WP_110756857.1">
    <property type="nucleotide sequence ID" value="NZ_PRLG01000008.1"/>
</dbReference>
<dbReference type="SMART" id="SM00283">
    <property type="entry name" value="MA"/>
    <property type="match status" value="1"/>
</dbReference>
<dbReference type="Gene3D" id="3.30.450.20">
    <property type="entry name" value="PAS domain"/>
    <property type="match status" value="2"/>
</dbReference>
<dbReference type="InterPro" id="IPR033479">
    <property type="entry name" value="dCache_1"/>
</dbReference>
<evidence type="ECO:0000256" key="3">
    <source>
        <dbReference type="ARBA" id="ARBA00022500"/>
    </source>
</evidence>
<comment type="caution">
    <text evidence="13">The sequence shown here is derived from an EMBL/GenBank/DDBJ whole genome shotgun (WGS) entry which is preliminary data.</text>
</comment>
<dbReference type="CDD" id="cd06225">
    <property type="entry name" value="HAMP"/>
    <property type="match status" value="1"/>
</dbReference>
<keyword evidence="6 10" id="KW-0472">Membrane</keyword>
<keyword evidence="5 10" id="KW-1133">Transmembrane helix</keyword>
<evidence type="ECO:0000256" key="2">
    <source>
        <dbReference type="ARBA" id="ARBA00022475"/>
    </source>
</evidence>
<evidence type="ECO:0000259" key="11">
    <source>
        <dbReference type="PROSITE" id="PS50111"/>
    </source>
</evidence>
<proteinExistence type="inferred from homology"/>
<dbReference type="Pfam" id="PF02743">
    <property type="entry name" value="dCache_1"/>
    <property type="match status" value="1"/>
</dbReference>
<evidence type="ECO:0000259" key="12">
    <source>
        <dbReference type="PROSITE" id="PS50885"/>
    </source>
</evidence>
<comment type="subcellular location">
    <subcellularLocation>
        <location evidence="1">Cell membrane</location>
        <topology evidence="1">Multi-pass membrane protein</topology>
    </subcellularLocation>
</comment>
<dbReference type="SUPFAM" id="SSF58104">
    <property type="entry name" value="Methyl-accepting chemotaxis protein (MCP) signaling domain"/>
    <property type="match status" value="1"/>
</dbReference>
<keyword evidence="3" id="KW-0145">Chemotaxis</keyword>
<keyword evidence="13" id="KW-0418">Kinase</keyword>
<feature type="transmembrane region" description="Helical" evidence="10">
    <location>
        <begin position="278"/>
        <end position="299"/>
    </location>
</feature>
<dbReference type="Proteomes" id="UP000247459">
    <property type="component" value="Unassembled WGS sequence"/>
</dbReference>
<dbReference type="InterPro" id="IPR003660">
    <property type="entry name" value="HAMP_dom"/>
</dbReference>
<accession>A0A2W0CEV4</accession>
<gene>
    <name evidence="13" type="ORF">PIL02S_01144</name>
</gene>
<dbReference type="CDD" id="cd18773">
    <property type="entry name" value="PDC1_HK_sensor"/>
    <property type="match status" value="1"/>
</dbReference>